<reference evidence="3" key="2">
    <citation type="journal article" date="2018" name="Plant J.">
        <title>The Sorghum bicolor reference genome: improved assembly, gene annotations, a transcriptome atlas, and signatures of genome organization.</title>
        <authorList>
            <person name="McCormick R.F."/>
            <person name="Truong S.K."/>
            <person name="Sreedasyam A."/>
            <person name="Jenkins J."/>
            <person name="Shu S."/>
            <person name="Sims D."/>
            <person name="Kennedy M."/>
            <person name="Amirebrahimi M."/>
            <person name="Weers B.D."/>
            <person name="McKinley B."/>
            <person name="Mattison A."/>
            <person name="Morishige D.T."/>
            <person name="Grimwood J."/>
            <person name="Schmutz J."/>
            <person name="Mullet J.E."/>
        </authorList>
    </citation>
    <scope>NUCLEOTIDE SEQUENCE [LARGE SCALE GENOMIC DNA]</scope>
    <source>
        <strain evidence="3">cv. BTx623</strain>
    </source>
</reference>
<feature type="compositionally biased region" description="Basic residues" evidence="1">
    <location>
        <begin position="33"/>
        <end position="43"/>
    </location>
</feature>
<reference evidence="2 3" key="1">
    <citation type="journal article" date="2009" name="Nature">
        <title>The Sorghum bicolor genome and the diversification of grasses.</title>
        <authorList>
            <person name="Paterson A.H."/>
            <person name="Bowers J.E."/>
            <person name="Bruggmann R."/>
            <person name="Dubchak I."/>
            <person name="Grimwood J."/>
            <person name="Gundlach H."/>
            <person name="Haberer G."/>
            <person name="Hellsten U."/>
            <person name="Mitros T."/>
            <person name="Poliakov A."/>
            <person name="Schmutz J."/>
            <person name="Spannagl M."/>
            <person name="Tang H."/>
            <person name="Wang X."/>
            <person name="Wicker T."/>
            <person name="Bharti A.K."/>
            <person name="Chapman J."/>
            <person name="Feltus F.A."/>
            <person name="Gowik U."/>
            <person name="Grigoriev I.V."/>
            <person name="Lyons E."/>
            <person name="Maher C.A."/>
            <person name="Martis M."/>
            <person name="Narechania A."/>
            <person name="Otillar R.P."/>
            <person name="Penning B.W."/>
            <person name="Salamov A.A."/>
            <person name="Wang Y."/>
            <person name="Zhang L."/>
            <person name="Carpita N.C."/>
            <person name="Freeling M."/>
            <person name="Gingle A.R."/>
            <person name="Hash C.T."/>
            <person name="Keller B."/>
            <person name="Klein P."/>
            <person name="Kresovich S."/>
            <person name="McCann M.C."/>
            <person name="Ming R."/>
            <person name="Peterson D.G."/>
            <person name="Mehboob-ur-Rahman"/>
            <person name="Ware D."/>
            <person name="Westhoff P."/>
            <person name="Mayer K.F."/>
            <person name="Messing J."/>
            <person name="Rokhsar D.S."/>
        </authorList>
    </citation>
    <scope>NUCLEOTIDE SEQUENCE [LARGE SCALE GENOMIC DNA]</scope>
    <source>
        <strain evidence="3">cv. BTx623</strain>
    </source>
</reference>
<dbReference type="Proteomes" id="UP000000768">
    <property type="component" value="Chromosome 3"/>
</dbReference>
<proteinExistence type="predicted"/>
<evidence type="ECO:0000256" key="1">
    <source>
        <dbReference type="SAM" id="MobiDB-lite"/>
    </source>
</evidence>
<feature type="compositionally biased region" description="Pro residues" evidence="1">
    <location>
        <begin position="62"/>
        <end position="72"/>
    </location>
</feature>
<feature type="region of interest" description="Disordered" evidence="1">
    <location>
        <begin position="1"/>
        <end position="205"/>
    </location>
</feature>
<evidence type="ECO:0000313" key="3">
    <source>
        <dbReference type="Proteomes" id="UP000000768"/>
    </source>
</evidence>
<dbReference type="HOGENOM" id="CLU_405117_0_0_1"/>
<accession>C5XQ02</accession>
<gene>
    <name evidence="2" type="ORF">SORBI_3003G072566</name>
</gene>
<feature type="region of interest" description="Disordered" evidence="1">
    <location>
        <begin position="237"/>
        <end position="256"/>
    </location>
</feature>
<evidence type="ECO:0000313" key="2">
    <source>
        <dbReference type="EMBL" id="EES00316.3"/>
    </source>
</evidence>
<keyword evidence="3" id="KW-1185">Reference proteome</keyword>
<feature type="compositionally biased region" description="Low complexity" evidence="1">
    <location>
        <begin position="183"/>
        <end position="194"/>
    </location>
</feature>
<dbReference type="EMBL" id="CM000762">
    <property type="protein sequence ID" value="EES00316.3"/>
    <property type="molecule type" value="Genomic_DNA"/>
</dbReference>
<dbReference type="AlphaFoldDB" id="C5XQ02"/>
<protein>
    <submittedName>
        <fullName evidence="2">Uncharacterized protein</fullName>
    </submittedName>
</protein>
<dbReference type="InParanoid" id="C5XQ02"/>
<organism evidence="2 3">
    <name type="scientific">Sorghum bicolor</name>
    <name type="common">Sorghum</name>
    <name type="synonym">Sorghum vulgare</name>
    <dbReference type="NCBI Taxonomy" id="4558"/>
    <lineage>
        <taxon>Eukaryota</taxon>
        <taxon>Viridiplantae</taxon>
        <taxon>Streptophyta</taxon>
        <taxon>Embryophyta</taxon>
        <taxon>Tracheophyta</taxon>
        <taxon>Spermatophyta</taxon>
        <taxon>Magnoliopsida</taxon>
        <taxon>Liliopsida</taxon>
        <taxon>Poales</taxon>
        <taxon>Poaceae</taxon>
        <taxon>PACMAD clade</taxon>
        <taxon>Panicoideae</taxon>
        <taxon>Andropogonodae</taxon>
        <taxon>Andropogoneae</taxon>
        <taxon>Sorghinae</taxon>
        <taxon>Sorghum</taxon>
    </lineage>
</organism>
<dbReference type="Gramene" id="EES00316">
    <property type="protein sequence ID" value="EES00316"/>
    <property type="gene ID" value="SORBI_3003G072566"/>
</dbReference>
<sequence>MVRQHPWPKAPDQGSVQLDPGPGRPDLAADRQLHRRPSPRRRRQPDVQKLQGREERRRRNPALPPPSSPPARQPGAGSGGGRAVDARLTAAGELPSPGRHGQEKAGAAWNRLPGTPRRERRPPSWTPTGAMEGASDPAQRALDLKPERAAANQARSPRPEEEEGREGGREKRKGAMGWPPPAAAAARGARRPMGVETEVGGRPSIKEIEDLKSDLDEDLRQLGYCEENEKLRAELEARNDGLTEGNEELHASQERQ</sequence>
<name>C5XQ02_SORBI</name>